<comment type="caution">
    <text evidence="1">The sequence shown here is derived from an EMBL/GenBank/DDBJ whole genome shotgun (WGS) entry which is preliminary data.</text>
</comment>
<gene>
    <name evidence="1" type="ORF">LCGC14_1034940</name>
</gene>
<protein>
    <submittedName>
        <fullName evidence="1">Uncharacterized protein</fullName>
    </submittedName>
</protein>
<sequence>MPVRFSHLIEVTLDSASESSSGVLDFGGITPTRVTLYVQIVETQDNGSPTTTLTVELSPDDAQTYITYDKLLTDAGTDGPVASVAYTATVDDVVSFSPEDVADYIRVTVTGSADMDAGDYHVVDIWVAWAY</sequence>
<reference evidence="1" key="1">
    <citation type="journal article" date="2015" name="Nature">
        <title>Complex archaea that bridge the gap between prokaryotes and eukaryotes.</title>
        <authorList>
            <person name="Spang A."/>
            <person name="Saw J.H."/>
            <person name="Jorgensen S.L."/>
            <person name="Zaremba-Niedzwiedzka K."/>
            <person name="Martijn J."/>
            <person name="Lind A.E."/>
            <person name="van Eijk R."/>
            <person name="Schleper C."/>
            <person name="Guy L."/>
            <person name="Ettema T.J."/>
        </authorList>
    </citation>
    <scope>NUCLEOTIDE SEQUENCE</scope>
</reference>
<proteinExistence type="predicted"/>
<accession>A0A0F9QBN1</accession>
<dbReference type="EMBL" id="LAZR01004230">
    <property type="protein sequence ID" value="KKN10606.1"/>
    <property type="molecule type" value="Genomic_DNA"/>
</dbReference>
<dbReference type="AlphaFoldDB" id="A0A0F9QBN1"/>
<organism evidence="1">
    <name type="scientific">marine sediment metagenome</name>
    <dbReference type="NCBI Taxonomy" id="412755"/>
    <lineage>
        <taxon>unclassified sequences</taxon>
        <taxon>metagenomes</taxon>
        <taxon>ecological metagenomes</taxon>
    </lineage>
</organism>
<evidence type="ECO:0000313" key="1">
    <source>
        <dbReference type="EMBL" id="KKN10606.1"/>
    </source>
</evidence>
<name>A0A0F9QBN1_9ZZZZ</name>